<feature type="non-terminal residue" evidence="2">
    <location>
        <position position="91"/>
    </location>
</feature>
<dbReference type="InterPro" id="IPR036406">
    <property type="entry name" value="Coprogen_oxidase_aer_sf"/>
</dbReference>
<dbReference type="UniPathway" id="UPA00251">
    <property type="reaction ID" value="UER00322"/>
</dbReference>
<dbReference type="GO" id="GO:0004109">
    <property type="term" value="F:coproporphyrinogen oxidase activity"/>
    <property type="evidence" value="ECO:0007669"/>
    <property type="project" value="UniProtKB-EC"/>
</dbReference>
<keyword evidence="3" id="KW-1185">Reference proteome</keyword>
<evidence type="ECO:0000313" key="3">
    <source>
        <dbReference type="Proteomes" id="UP000485058"/>
    </source>
</evidence>
<name>A0A699YA46_HAELA</name>
<dbReference type="PANTHER" id="PTHR10755">
    <property type="entry name" value="COPROPORPHYRINOGEN III OXIDASE, MITOCHONDRIAL"/>
    <property type="match status" value="1"/>
</dbReference>
<feature type="non-terminal residue" evidence="2">
    <location>
        <position position="1"/>
    </location>
</feature>
<dbReference type="InterPro" id="IPR001260">
    <property type="entry name" value="Coprogen_oxidase_aer"/>
</dbReference>
<dbReference type="PANTHER" id="PTHR10755:SF3">
    <property type="entry name" value="COPROPORPHYRINOGEN OXIDASE"/>
    <property type="match status" value="1"/>
</dbReference>
<dbReference type="AlphaFoldDB" id="A0A699YA46"/>
<dbReference type="SUPFAM" id="SSF102886">
    <property type="entry name" value="Coproporphyrinogen III oxidase"/>
    <property type="match status" value="1"/>
</dbReference>
<dbReference type="GO" id="GO:0005737">
    <property type="term" value="C:cytoplasm"/>
    <property type="evidence" value="ECO:0007669"/>
    <property type="project" value="TreeGrafter"/>
</dbReference>
<comment type="catalytic activity">
    <reaction evidence="1">
        <text>coproporphyrinogen III + O2 + 2 H(+) = protoporphyrinogen IX + 2 CO2 + 2 H2O</text>
        <dbReference type="Rhea" id="RHEA:18257"/>
        <dbReference type="ChEBI" id="CHEBI:15377"/>
        <dbReference type="ChEBI" id="CHEBI:15378"/>
        <dbReference type="ChEBI" id="CHEBI:15379"/>
        <dbReference type="ChEBI" id="CHEBI:16526"/>
        <dbReference type="ChEBI" id="CHEBI:57307"/>
        <dbReference type="ChEBI" id="CHEBI:57309"/>
        <dbReference type="EC" id="1.3.3.3"/>
    </reaction>
</comment>
<dbReference type="Proteomes" id="UP000485058">
    <property type="component" value="Unassembled WGS sequence"/>
</dbReference>
<protein>
    <submittedName>
        <fullName evidence="2">Coproporphyrinogen III oxidase isoform CPX2</fullName>
    </submittedName>
</protein>
<reference evidence="2 3" key="1">
    <citation type="submission" date="2020-02" db="EMBL/GenBank/DDBJ databases">
        <title>Draft genome sequence of Haematococcus lacustris strain NIES-144.</title>
        <authorList>
            <person name="Morimoto D."/>
            <person name="Nakagawa S."/>
            <person name="Yoshida T."/>
            <person name="Sawayama S."/>
        </authorList>
    </citation>
    <scope>NUCLEOTIDE SEQUENCE [LARGE SCALE GENOMIC DNA]</scope>
    <source>
        <strain evidence="2 3">NIES-144</strain>
    </source>
</reference>
<gene>
    <name evidence="2" type="ORF">HaLaN_01817</name>
</gene>
<proteinExistence type="predicted"/>
<dbReference type="EMBL" id="BLLF01000072">
    <property type="protein sequence ID" value="GFH07067.1"/>
    <property type="molecule type" value="Genomic_DNA"/>
</dbReference>
<dbReference type="GO" id="GO:0006782">
    <property type="term" value="P:protoporphyrinogen IX biosynthetic process"/>
    <property type="evidence" value="ECO:0007669"/>
    <property type="project" value="UniProtKB-UniPathway"/>
</dbReference>
<evidence type="ECO:0000256" key="1">
    <source>
        <dbReference type="ARBA" id="ARBA00049102"/>
    </source>
</evidence>
<comment type="caution">
    <text evidence="2">The sequence shown here is derived from an EMBL/GenBank/DDBJ whole genome shotgun (WGS) entry which is preliminary data.</text>
</comment>
<sequence>MHTSGRAATPRVPLSSPRPVVVHTTQQAILSAAEALDGSGRHFQRDQWQRDSADANAGWGATCVLEGGRLLEKAAANTTVVRGTLSAARAQ</sequence>
<evidence type="ECO:0000313" key="2">
    <source>
        <dbReference type="EMBL" id="GFH07067.1"/>
    </source>
</evidence>
<dbReference type="Gene3D" id="3.40.1500.10">
    <property type="entry name" value="Coproporphyrinogen III oxidase, aerobic"/>
    <property type="match status" value="1"/>
</dbReference>
<accession>A0A699YA46</accession>
<dbReference type="Pfam" id="PF01218">
    <property type="entry name" value="Coprogen_oxidas"/>
    <property type="match status" value="1"/>
</dbReference>
<organism evidence="2 3">
    <name type="scientific">Haematococcus lacustris</name>
    <name type="common">Green alga</name>
    <name type="synonym">Haematococcus pluvialis</name>
    <dbReference type="NCBI Taxonomy" id="44745"/>
    <lineage>
        <taxon>Eukaryota</taxon>
        <taxon>Viridiplantae</taxon>
        <taxon>Chlorophyta</taxon>
        <taxon>core chlorophytes</taxon>
        <taxon>Chlorophyceae</taxon>
        <taxon>CS clade</taxon>
        <taxon>Chlamydomonadales</taxon>
        <taxon>Haematococcaceae</taxon>
        <taxon>Haematococcus</taxon>
    </lineage>
</organism>